<dbReference type="Pfam" id="PF04586">
    <property type="entry name" value="Peptidase_S78"/>
    <property type="match status" value="1"/>
</dbReference>
<protein>
    <submittedName>
        <fullName evidence="5">HK97 family phage prohead protease</fullName>
    </submittedName>
</protein>
<dbReference type="InterPro" id="IPR054613">
    <property type="entry name" value="Peptidase_S78_dom"/>
</dbReference>
<keyword evidence="3" id="KW-0378">Hydrolase</keyword>
<gene>
    <name evidence="5" type="ORF">WG900_16050</name>
</gene>
<evidence type="ECO:0000256" key="2">
    <source>
        <dbReference type="ARBA" id="ARBA00022670"/>
    </source>
</evidence>
<evidence type="ECO:0000256" key="3">
    <source>
        <dbReference type="ARBA" id="ARBA00022801"/>
    </source>
</evidence>
<keyword evidence="2 5" id="KW-0645">Protease</keyword>
<dbReference type="RefSeq" id="WP_339968679.1">
    <property type="nucleotide sequence ID" value="NZ_JBBHJY010000009.1"/>
</dbReference>
<proteinExistence type="predicted"/>
<dbReference type="GO" id="GO:0008233">
    <property type="term" value="F:peptidase activity"/>
    <property type="evidence" value="ECO:0007669"/>
    <property type="project" value="UniProtKB-KW"/>
</dbReference>
<evidence type="ECO:0000256" key="1">
    <source>
        <dbReference type="ARBA" id="ARBA00022612"/>
    </source>
</evidence>
<comment type="caution">
    <text evidence="5">The sequence shown here is derived from an EMBL/GenBank/DDBJ whole genome shotgun (WGS) entry which is preliminary data.</text>
</comment>
<organism evidence="5 6">
    <name type="scientific">Novosphingobium aquae</name>
    <dbReference type="NCBI Taxonomy" id="3133435"/>
    <lineage>
        <taxon>Bacteria</taxon>
        <taxon>Pseudomonadati</taxon>
        <taxon>Pseudomonadota</taxon>
        <taxon>Alphaproteobacteria</taxon>
        <taxon>Sphingomonadales</taxon>
        <taxon>Sphingomonadaceae</taxon>
        <taxon>Novosphingobium</taxon>
    </lineage>
</organism>
<evidence type="ECO:0000313" key="5">
    <source>
        <dbReference type="EMBL" id="MEJ6011430.1"/>
    </source>
</evidence>
<reference evidence="5 6" key="1">
    <citation type="submission" date="2024-03" db="EMBL/GenBank/DDBJ databases">
        <authorList>
            <person name="Jo J.-H."/>
        </authorList>
    </citation>
    <scope>NUCLEOTIDE SEQUENCE [LARGE SCALE GENOMIC DNA]</scope>
    <source>
        <strain evidence="5 6">AS3R-12</strain>
    </source>
</reference>
<name>A0ABU8SBT1_9SPHN</name>
<dbReference type="Proteomes" id="UP001379235">
    <property type="component" value="Unassembled WGS sequence"/>
</dbReference>
<dbReference type="EMBL" id="JBBHJY010000009">
    <property type="protein sequence ID" value="MEJ6011430.1"/>
    <property type="molecule type" value="Genomic_DNA"/>
</dbReference>
<sequence length="214" mass="24139">MIKEFQQKALEMTGKRIDIDVTAKSVTIDENKHTATFVMSTARIDRHGDIVDQDSWILEHFAKNAPLFWGHRSNDFPLGKWTKVWLEADPELPGEQMLVGTAEFAVDVHPDIARAWAHVVRGDLNMVSVGFIPHVVEYDEAKDAFVLKSCELMECSLVGIGANRGALVKDADIKDKLIEVKKDIEDNIQETDPSAIRKRNAITLLNKAIRQYTK</sequence>
<accession>A0ABU8SBT1</accession>
<keyword evidence="1" id="KW-1188">Viral release from host cell</keyword>
<dbReference type="GO" id="GO:0006508">
    <property type="term" value="P:proteolysis"/>
    <property type="evidence" value="ECO:0007669"/>
    <property type="project" value="UniProtKB-KW"/>
</dbReference>
<feature type="domain" description="Prohead serine protease" evidence="4">
    <location>
        <begin position="63"/>
        <end position="169"/>
    </location>
</feature>
<evidence type="ECO:0000313" key="6">
    <source>
        <dbReference type="Proteomes" id="UP001379235"/>
    </source>
</evidence>
<keyword evidence="6" id="KW-1185">Reference proteome</keyword>
<evidence type="ECO:0000259" key="4">
    <source>
        <dbReference type="Pfam" id="PF04586"/>
    </source>
</evidence>